<sequence>MSCGASCARLLLIAFNFVFWLSGVAILGVGIWILVDPNLQDYIDVIHTTDEEYFKNAAYILIAFGAFIFLVGFCGCCGAIRNSKCLLGFYIFFLVCVFAGELAAGILAAIYKDEITDKLNAGLTKSIKEEYLDNAASWDAVQKELKCCGGVGPQDYVNSTWQEGKSQMIPVSCCVLDSNGEPKNASYCQNKTKDFYHETGCKEALTDWVKDKSIILIGVGCGIAALQIIGVILAICLCRSLNQEKY</sequence>
<comment type="subcellular location">
    <subcellularLocation>
        <location evidence="1 6">Membrane</location>
        <topology evidence="1 6">Multi-pass membrane protein</topology>
    </subcellularLocation>
</comment>
<name>A0AAN9B3N6_9CAEN</name>
<dbReference type="PRINTS" id="PR00259">
    <property type="entry name" value="TMFOUR"/>
</dbReference>
<dbReference type="Pfam" id="PF00335">
    <property type="entry name" value="Tetraspanin"/>
    <property type="match status" value="1"/>
</dbReference>
<proteinExistence type="inferred from homology"/>
<evidence type="ECO:0000256" key="3">
    <source>
        <dbReference type="ARBA" id="ARBA00022692"/>
    </source>
</evidence>
<comment type="caution">
    <text evidence="7">The sequence shown here is derived from an EMBL/GenBank/DDBJ whole genome shotgun (WGS) entry which is preliminary data.</text>
</comment>
<organism evidence="7 8">
    <name type="scientific">Littorina saxatilis</name>
    <dbReference type="NCBI Taxonomy" id="31220"/>
    <lineage>
        <taxon>Eukaryota</taxon>
        <taxon>Metazoa</taxon>
        <taxon>Spiralia</taxon>
        <taxon>Lophotrochozoa</taxon>
        <taxon>Mollusca</taxon>
        <taxon>Gastropoda</taxon>
        <taxon>Caenogastropoda</taxon>
        <taxon>Littorinimorpha</taxon>
        <taxon>Littorinoidea</taxon>
        <taxon>Littorinidae</taxon>
        <taxon>Littorina</taxon>
    </lineage>
</organism>
<dbReference type="PIRSF" id="PIRSF002419">
    <property type="entry name" value="Tetraspanin"/>
    <property type="match status" value="1"/>
</dbReference>
<dbReference type="AlphaFoldDB" id="A0AAN9B3N6"/>
<evidence type="ECO:0000313" key="7">
    <source>
        <dbReference type="EMBL" id="KAK7098302.1"/>
    </source>
</evidence>
<feature type="transmembrane region" description="Helical" evidence="6">
    <location>
        <begin position="12"/>
        <end position="35"/>
    </location>
</feature>
<keyword evidence="5 6" id="KW-0472">Membrane</keyword>
<feature type="transmembrane region" description="Helical" evidence="6">
    <location>
        <begin position="214"/>
        <end position="238"/>
    </location>
</feature>
<gene>
    <name evidence="7" type="ORF">V1264_002632</name>
</gene>
<dbReference type="EMBL" id="JBAMIC010000012">
    <property type="protein sequence ID" value="KAK7098302.1"/>
    <property type="molecule type" value="Genomic_DNA"/>
</dbReference>
<reference evidence="7 8" key="1">
    <citation type="submission" date="2024-02" db="EMBL/GenBank/DDBJ databases">
        <title>Chromosome-scale genome assembly of the rough periwinkle Littorina saxatilis.</title>
        <authorList>
            <person name="De Jode A."/>
            <person name="Faria R."/>
            <person name="Formenti G."/>
            <person name="Sims Y."/>
            <person name="Smith T.P."/>
            <person name="Tracey A."/>
            <person name="Wood J.M.D."/>
            <person name="Zagrodzka Z.B."/>
            <person name="Johannesson K."/>
            <person name="Butlin R.K."/>
            <person name="Leder E.H."/>
        </authorList>
    </citation>
    <scope>NUCLEOTIDE SEQUENCE [LARGE SCALE GENOMIC DNA]</scope>
    <source>
        <strain evidence="7">Snail1</strain>
        <tissue evidence="7">Muscle</tissue>
    </source>
</reference>
<keyword evidence="3 6" id="KW-0812">Transmembrane</keyword>
<keyword evidence="8" id="KW-1185">Reference proteome</keyword>
<dbReference type="Proteomes" id="UP001374579">
    <property type="component" value="Unassembled WGS sequence"/>
</dbReference>
<dbReference type="CDD" id="cd03156">
    <property type="entry name" value="uroplakin_I_like_LEL"/>
    <property type="match status" value="1"/>
</dbReference>
<dbReference type="PANTHER" id="PTHR19282:SF544">
    <property type="entry name" value="TETRASPANIN"/>
    <property type="match status" value="1"/>
</dbReference>
<feature type="transmembrane region" description="Helical" evidence="6">
    <location>
        <begin position="57"/>
        <end position="80"/>
    </location>
</feature>
<evidence type="ECO:0000256" key="5">
    <source>
        <dbReference type="ARBA" id="ARBA00023136"/>
    </source>
</evidence>
<dbReference type="PANTHER" id="PTHR19282">
    <property type="entry name" value="TETRASPANIN"/>
    <property type="match status" value="1"/>
</dbReference>
<evidence type="ECO:0000256" key="6">
    <source>
        <dbReference type="RuleBase" id="RU361218"/>
    </source>
</evidence>
<evidence type="ECO:0000256" key="1">
    <source>
        <dbReference type="ARBA" id="ARBA00004141"/>
    </source>
</evidence>
<dbReference type="GO" id="GO:0005886">
    <property type="term" value="C:plasma membrane"/>
    <property type="evidence" value="ECO:0007669"/>
    <property type="project" value="TreeGrafter"/>
</dbReference>
<dbReference type="InterPro" id="IPR018499">
    <property type="entry name" value="Tetraspanin/Peripherin"/>
</dbReference>
<protein>
    <recommendedName>
        <fullName evidence="6">Tetraspanin</fullName>
    </recommendedName>
</protein>
<evidence type="ECO:0000256" key="4">
    <source>
        <dbReference type="ARBA" id="ARBA00022989"/>
    </source>
</evidence>
<dbReference type="InterPro" id="IPR000301">
    <property type="entry name" value="Tetraspanin_animals"/>
</dbReference>
<comment type="similarity">
    <text evidence="2 6">Belongs to the tetraspanin (TM4SF) family.</text>
</comment>
<dbReference type="InterPro" id="IPR008952">
    <property type="entry name" value="Tetraspanin_EC2_sf"/>
</dbReference>
<keyword evidence="4 6" id="KW-1133">Transmembrane helix</keyword>
<evidence type="ECO:0000256" key="2">
    <source>
        <dbReference type="ARBA" id="ARBA00006840"/>
    </source>
</evidence>
<dbReference type="Gene3D" id="1.10.1450.10">
    <property type="entry name" value="Tetraspanin"/>
    <property type="match status" value="1"/>
</dbReference>
<dbReference type="SUPFAM" id="SSF48652">
    <property type="entry name" value="Tetraspanin"/>
    <property type="match status" value="1"/>
</dbReference>
<feature type="transmembrane region" description="Helical" evidence="6">
    <location>
        <begin position="87"/>
        <end position="111"/>
    </location>
</feature>
<evidence type="ECO:0000313" key="8">
    <source>
        <dbReference type="Proteomes" id="UP001374579"/>
    </source>
</evidence>
<accession>A0AAN9B3N6</accession>